<proteinExistence type="predicted"/>
<dbReference type="InterPro" id="IPR052726">
    <property type="entry name" value="Phage_Baseplate_Hub"/>
</dbReference>
<dbReference type="Pfam" id="PF05954">
    <property type="entry name" value="Phage_GPD"/>
    <property type="match status" value="1"/>
</dbReference>
<gene>
    <name evidence="1" type="ORF">GCM10023211_21280</name>
</gene>
<name>A0ABP9NCY4_9GAMM</name>
<dbReference type="PANTHER" id="PTHR35862:SF3">
    <property type="entry name" value="FELS-2 PROPHAGE PROTEIN"/>
    <property type="match status" value="1"/>
</dbReference>
<comment type="caution">
    <text evidence="1">The sequence shown here is derived from an EMBL/GenBank/DDBJ whole genome shotgun (WGS) entry which is preliminary data.</text>
</comment>
<dbReference type="SUPFAM" id="SSF69279">
    <property type="entry name" value="Phage tail proteins"/>
    <property type="match status" value="1"/>
</dbReference>
<evidence type="ECO:0000313" key="1">
    <source>
        <dbReference type="EMBL" id="GAA5113334.1"/>
    </source>
</evidence>
<dbReference type="Proteomes" id="UP001500171">
    <property type="component" value="Unassembled WGS sequence"/>
</dbReference>
<dbReference type="EMBL" id="BAABHY010000006">
    <property type="protein sequence ID" value="GAA5113334.1"/>
    <property type="molecule type" value="Genomic_DNA"/>
</dbReference>
<sequence>MKKAIFKIQYNDKDITSHFDSRLISLQIIDNSGFEADTFSIELDDSDGKLALPKRGVELNISFGWNDDQGLIFNNKFVVDECEHNGPPDTLTIRGKSANFRESLNVKREQSYDLITIEKIAIQIAKRHNLEYKIATEIANQTIDHADQTQESDASFLTRILSDYDAIATVKNGMLIIFLSGAGKTVTGQILPNVIINRSSGDSHSFSIADREAYTGVKAYWLDYKKAEFSSSASGSENSDDKSVLVGAEGNVKVLRHTYSSKQNAHRAAINQWKKLQRGACQFNMTLAQGRPDLFPETPVTVQGFKQEIDSSEWIITRCTHSITATGGFITSLELEMKVG</sequence>
<dbReference type="PANTHER" id="PTHR35862">
    <property type="entry name" value="FELS-2 PROPHAGE PROTEIN"/>
    <property type="match status" value="1"/>
</dbReference>
<organism evidence="1 2">
    <name type="scientific">Orbus sasakiae</name>
    <dbReference type="NCBI Taxonomy" id="1078475"/>
    <lineage>
        <taxon>Bacteria</taxon>
        <taxon>Pseudomonadati</taxon>
        <taxon>Pseudomonadota</taxon>
        <taxon>Gammaproteobacteria</taxon>
        <taxon>Orbales</taxon>
        <taxon>Orbaceae</taxon>
        <taxon>Orbus</taxon>
    </lineage>
</organism>
<reference evidence="2" key="1">
    <citation type="journal article" date="2019" name="Int. J. Syst. Evol. Microbiol.">
        <title>The Global Catalogue of Microorganisms (GCM) 10K type strain sequencing project: providing services to taxonomists for standard genome sequencing and annotation.</title>
        <authorList>
            <consortium name="The Broad Institute Genomics Platform"/>
            <consortium name="The Broad Institute Genome Sequencing Center for Infectious Disease"/>
            <person name="Wu L."/>
            <person name="Ma J."/>
        </authorList>
    </citation>
    <scope>NUCLEOTIDE SEQUENCE [LARGE SCALE GENOMIC DNA]</scope>
    <source>
        <strain evidence="2">JCM 18050</strain>
    </source>
</reference>
<keyword evidence="2" id="KW-1185">Reference proteome</keyword>
<protein>
    <submittedName>
        <fullName evidence="1">Phage late control D family protein</fullName>
    </submittedName>
</protein>
<dbReference type="RefSeq" id="WP_345492044.1">
    <property type="nucleotide sequence ID" value="NZ_BAABHY010000006.1"/>
</dbReference>
<accession>A0ABP9NCY4</accession>
<evidence type="ECO:0000313" key="2">
    <source>
        <dbReference type="Proteomes" id="UP001500171"/>
    </source>
</evidence>